<dbReference type="InterPro" id="IPR044492">
    <property type="entry name" value="P_typ_ATPase_HD_dom"/>
</dbReference>
<dbReference type="SFLD" id="SFLDF00027">
    <property type="entry name" value="p-type_atpase"/>
    <property type="match status" value="1"/>
</dbReference>
<dbReference type="Gene3D" id="2.70.150.10">
    <property type="entry name" value="Calcium-transporting ATPase, cytoplasmic transduction domain A"/>
    <property type="match status" value="1"/>
</dbReference>
<dbReference type="EC" id="7.2.2.8" evidence="3"/>
<dbReference type="Pfam" id="PF00702">
    <property type="entry name" value="Hydrolase"/>
    <property type="match status" value="1"/>
</dbReference>
<evidence type="ECO:0000259" key="22">
    <source>
        <dbReference type="Pfam" id="PF00122"/>
    </source>
</evidence>
<dbReference type="NCBIfam" id="TIGR01494">
    <property type="entry name" value="ATPase_P-type"/>
    <property type="match status" value="1"/>
</dbReference>
<evidence type="ECO:0000256" key="1">
    <source>
        <dbReference type="ARBA" id="ARBA00004651"/>
    </source>
</evidence>
<gene>
    <name evidence="23" type="ORF">AVDCRST_MAG05-1591</name>
</gene>
<feature type="compositionally biased region" description="Gly residues" evidence="21">
    <location>
        <begin position="624"/>
        <end position="633"/>
    </location>
</feature>
<evidence type="ECO:0000256" key="20">
    <source>
        <dbReference type="RuleBase" id="RU362081"/>
    </source>
</evidence>
<feature type="transmembrane region" description="Helical" evidence="20">
    <location>
        <begin position="510"/>
        <end position="530"/>
    </location>
</feature>
<dbReference type="GO" id="GO:0005886">
    <property type="term" value="C:plasma membrane"/>
    <property type="evidence" value="ECO:0007669"/>
    <property type="project" value="UniProtKB-SubCell"/>
</dbReference>
<dbReference type="SUPFAM" id="SSF81665">
    <property type="entry name" value="Calcium ATPase, transmembrane domain M"/>
    <property type="match status" value="1"/>
</dbReference>
<keyword evidence="6 20" id="KW-0812">Transmembrane</keyword>
<dbReference type="PRINTS" id="PR00120">
    <property type="entry name" value="HATPASE"/>
</dbReference>
<feature type="transmembrane region" description="Helical" evidence="20">
    <location>
        <begin position="194"/>
        <end position="216"/>
    </location>
</feature>
<dbReference type="InterPro" id="IPR027256">
    <property type="entry name" value="P-typ_ATPase_IB"/>
</dbReference>
<proteinExistence type="inferred from homology"/>
<dbReference type="Gene3D" id="3.40.1110.10">
    <property type="entry name" value="Calcium-transporting ATPase, cytoplasmic domain N"/>
    <property type="match status" value="1"/>
</dbReference>
<comment type="similarity">
    <text evidence="2 20">Belongs to the cation transport ATPase (P-type) (TC 3.A.3) family. Type IB subfamily.</text>
</comment>
<evidence type="ECO:0000256" key="11">
    <source>
        <dbReference type="ARBA" id="ARBA00022967"/>
    </source>
</evidence>
<evidence type="ECO:0000256" key="8">
    <source>
        <dbReference type="ARBA" id="ARBA00022741"/>
    </source>
</evidence>
<dbReference type="InterPro" id="IPR023299">
    <property type="entry name" value="ATPase_P-typ_cyto_dom_N"/>
</dbReference>
<comment type="catalytic activity">
    <reaction evidence="17">
        <text>Cu(+)(in) + ATP + H2O = Cu(+)(out) + ADP + phosphate + H(+)</text>
        <dbReference type="Rhea" id="RHEA:25792"/>
        <dbReference type="ChEBI" id="CHEBI:15377"/>
        <dbReference type="ChEBI" id="CHEBI:15378"/>
        <dbReference type="ChEBI" id="CHEBI:30616"/>
        <dbReference type="ChEBI" id="CHEBI:43474"/>
        <dbReference type="ChEBI" id="CHEBI:49552"/>
        <dbReference type="ChEBI" id="CHEBI:456216"/>
        <dbReference type="EC" id="7.2.2.8"/>
    </reaction>
</comment>
<evidence type="ECO:0000256" key="4">
    <source>
        <dbReference type="ARBA" id="ARBA00022448"/>
    </source>
</evidence>
<evidence type="ECO:0000256" key="9">
    <source>
        <dbReference type="ARBA" id="ARBA00022796"/>
    </source>
</evidence>
<evidence type="ECO:0000256" key="2">
    <source>
        <dbReference type="ARBA" id="ARBA00006024"/>
    </source>
</evidence>
<dbReference type="InterPro" id="IPR001757">
    <property type="entry name" value="P_typ_ATPase"/>
</dbReference>
<dbReference type="GO" id="GO:0005507">
    <property type="term" value="F:copper ion binding"/>
    <property type="evidence" value="ECO:0007669"/>
    <property type="project" value="TreeGrafter"/>
</dbReference>
<feature type="region of interest" description="Disordered" evidence="21">
    <location>
        <begin position="613"/>
        <end position="642"/>
    </location>
</feature>
<dbReference type="SFLD" id="SFLDS00003">
    <property type="entry name" value="Haloacid_Dehalogenase"/>
    <property type="match status" value="1"/>
</dbReference>
<dbReference type="InterPro" id="IPR023214">
    <property type="entry name" value="HAD_sf"/>
</dbReference>
<dbReference type="NCBIfam" id="TIGR01511">
    <property type="entry name" value="ATPase-IB1_Cu"/>
    <property type="match status" value="1"/>
</dbReference>
<evidence type="ECO:0000256" key="13">
    <source>
        <dbReference type="ARBA" id="ARBA00023008"/>
    </source>
</evidence>
<keyword evidence="7 20" id="KW-0479">Metal-binding</keyword>
<dbReference type="InterPro" id="IPR023298">
    <property type="entry name" value="ATPase_P-typ_TM_dom_sf"/>
</dbReference>
<dbReference type="GO" id="GO:0016887">
    <property type="term" value="F:ATP hydrolysis activity"/>
    <property type="evidence" value="ECO:0007669"/>
    <property type="project" value="InterPro"/>
</dbReference>
<keyword evidence="10 20" id="KW-0067">ATP-binding</keyword>
<dbReference type="AlphaFoldDB" id="A0A6J4S4J3"/>
<evidence type="ECO:0000256" key="3">
    <source>
        <dbReference type="ARBA" id="ARBA00012517"/>
    </source>
</evidence>
<keyword evidence="8 20" id="KW-0547">Nucleotide-binding</keyword>
<keyword evidence="15 20" id="KW-0472">Membrane</keyword>
<keyword evidence="12 20" id="KW-1133">Transmembrane helix</keyword>
<dbReference type="PROSITE" id="PS00154">
    <property type="entry name" value="ATPASE_E1_E2"/>
    <property type="match status" value="1"/>
</dbReference>
<dbReference type="InterPro" id="IPR008250">
    <property type="entry name" value="ATPase_P-typ_transduc_dom_A_sf"/>
</dbReference>
<evidence type="ECO:0000313" key="23">
    <source>
        <dbReference type="EMBL" id="CAA9486173.1"/>
    </source>
</evidence>
<dbReference type="Pfam" id="PF00122">
    <property type="entry name" value="E1-E2_ATPase"/>
    <property type="match status" value="1"/>
</dbReference>
<dbReference type="EMBL" id="CADCVM010000178">
    <property type="protein sequence ID" value="CAA9486173.1"/>
    <property type="molecule type" value="Genomic_DNA"/>
</dbReference>
<feature type="transmembrane region" description="Helical" evidence="20">
    <location>
        <begin position="13"/>
        <end position="33"/>
    </location>
</feature>
<evidence type="ECO:0000256" key="17">
    <source>
        <dbReference type="ARBA" id="ARBA00049289"/>
    </source>
</evidence>
<accession>A0A6J4S4J3</accession>
<dbReference type="PANTHER" id="PTHR43520">
    <property type="entry name" value="ATP7, ISOFORM B"/>
    <property type="match status" value="1"/>
</dbReference>
<keyword evidence="14" id="KW-0406">Ion transport</keyword>
<dbReference type="FunFam" id="2.70.150.10:FF:000020">
    <property type="entry name" value="Copper-exporting P-type ATPase A"/>
    <property type="match status" value="1"/>
</dbReference>
<dbReference type="GO" id="GO:0043682">
    <property type="term" value="F:P-type divalent copper transporter activity"/>
    <property type="evidence" value="ECO:0007669"/>
    <property type="project" value="TreeGrafter"/>
</dbReference>
<feature type="domain" description="P-type ATPase A" evidence="22">
    <location>
        <begin position="53"/>
        <end position="151"/>
    </location>
</feature>
<feature type="transmembrane region" description="Helical" evidence="20">
    <location>
        <begin position="584"/>
        <end position="605"/>
    </location>
</feature>
<dbReference type="SUPFAM" id="SSF81653">
    <property type="entry name" value="Calcium ATPase, transduction domain A"/>
    <property type="match status" value="1"/>
</dbReference>
<sequence length="642" mass="65941">MWPDLSAAWGFPFYLYFEVSAIVVGLVLLGRWLEARAKRQTGAAIRALMGLRAVTARVIRDGEEGDVPVEEVRVGDLVRVRPGEKVPVDGVVVEGRSALDESMLTGESMPVEKRLGDAVIGATLNGTGGFVMRAEKVGGETALAQIVRMVEEAQGSKAPMQRMVDTVSSLFVPAVLGLAALTFAAWLLFGPSPILALTAAISVLIIACPCALGLATPTAIMVGTGKAAENGVLVRGGEALETTRKIDTVVLDKTGTLTRGKPAVTALIPAGGVSEEELLRLTAAAEAGSEHPLAAAIVAGAEERGLRLPKAEAFGSTTGRGVRAVVEGREVLVGNRAFVEEAGARVEDLEKEAGAVARGGATPVYVVAGGSTVGLVAVADTPRPEAREAVEQLEALGLEVWMMTGDDRATAVAIASQVNIDPERVLAEVLPGEKAAKVERLRAAGKIVAMVGDGINDAPALAGADLGISIGTGTDVAMAASDVTLIGGDLRNIVTGIALSRRTVGKIKQGLFWAFAYNVALIPVAAGLLYPFFGVLLSPVLAAAAMAMSSVSVVTNALRLRSFERPASAKEILHPPLRARLGEVAYLGAVAVVALGVGAAALLVAPAQPVEMEPAGGMQQEDPGAGGPGGGQDGPSRMEAMR</sequence>
<dbReference type="NCBIfam" id="TIGR01525">
    <property type="entry name" value="ATPase-IB_hvy"/>
    <property type="match status" value="1"/>
</dbReference>
<evidence type="ECO:0000256" key="19">
    <source>
        <dbReference type="ARBA" id="ARBA00068364"/>
    </source>
</evidence>
<feature type="transmembrane region" description="Helical" evidence="20">
    <location>
        <begin position="167"/>
        <end position="188"/>
    </location>
</feature>
<reference evidence="23" key="1">
    <citation type="submission" date="2020-02" db="EMBL/GenBank/DDBJ databases">
        <authorList>
            <person name="Meier V. D."/>
        </authorList>
    </citation>
    <scope>NUCLEOTIDE SEQUENCE</scope>
    <source>
        <strain evidence="23">AVDCRST_MAG05</strain>
    </source>
</reference>
<keyword evidence="11" id="KW-1278">Translocase</keyword>
<dbReference type="InterPro" id="IPR018303">
    <property type="entry name" value="ATPase_P-typ_P_site"/>
</dbReference>
<dbReference type="GO" id="GO:0055070">
    <property type="term" value="P:copper ion homeostasis"/>
    <property type="evidence" value="ECO:0007669"/>
    <property type="project" value="TreeGrafter"/>
</dbReference>
<evidence type="ECO:0000256" key="15">
    <source>
        <dbReference type="ARBA" id="ARBA00023136"/>
    </source>
</evidence>
<keyword evidence="13" id="KW-0186">Copper</keyword>
<evidence type="ECO:0000256" key="10">
    <source>
        <dbReference type="ARBA" id="ARBA00022840"/>
    </source>
</evidence>
<dbReference type="GO" id="GO:0140581">
    <property type="term" value="F:P-type monovalent copper transporter activity"/>
    <property type="evidence" value="ECO:0007669"/>
    <property type="project" value="UniProtKB-EC"/>
</dbReference>
<evidence type="ECO:0000256" key="6">
    <source>
        <dbReference type="ARBA" id="ARBA00022692"/>
    </source>
</evidence>
<evidence type="ECO:0000256" key="12">
    <source>
        <dbReference type="ARBA" id="ARBA00022989"/>
    </source>
</evidence>
<evidence type="ECO:0000256" key="21">
    <source>
        <dbReference type="SAM" id="MobiDB-lite"/>
    </source>
</evidence>
<name>A0A6J4S4J3_9ACTN</name>
<keyword evidence="9" id="KW-0187">Copper transport</keyword>
<evidence type="ECO:0000256" key="16">
    <source>
        <dbReference type="ARBA" id="ARBA00033239"/>
    </source>
</evidence>
<dbReference type="PRINTS" id="PR00119">
    <property type="entry name" value="CATATPASE"/>
</dbReference>
<dbReference type="CDD" id="cd02094">
    <property type="entry name" value="P-type_ATPase_Cu-like"/>
    <property type="match status" value="1"/>
</dbReference>
<dbReference type="SUPFAM" id="SSF56784">
    <property type="entry name" value="HAD-like"/>
    <property type="match status" value="1"/>
</dbReference>
<dbReference type="InterPro" id="IPR059000">
    <property type="entry name" value="ATPase_P-type_domA"/>
</dbReference>
<dbReference type="GO" id="GO:0005524">
    <property type="term" value="F:ATP binding"/>
    <property type="evidence" value="ECO:0007669"/>
    <property type="project" value="UniProtKB-UniRule"/>
</dbReference>
<comment type="subcellular location">
    <subcellularLocation>
        <location evidence="1">Cell membrane</location>
        <topology evidence="1">Multi-pass membrane protein</topology>
    </subcellularLocation>
</comment>
<evidence type="ECO:0000256" key="14">
    <source>
        <dbReference type="ARBA" id="ARBA00023065"/>
    </source>
</evidence>
<evidence type="ECO:0000256" key="7">
    <source>
        <dbReference type="ARBA" id="ARBA00022723"/>
    </source>
</evidence>
<protein>
    <recommendedName>
        <fullName evidence="19">Probable copper-exporting P-type ATPase V</fullName>
        <ecNumber evidence="3">7.2.2.8</ecNumber>
    </recommendedName>
    <alternativeName>
        <fullName evidence="16">Cu(+)-exporting ATPase</fullName>
    </alternativeName>
</protein>
<keyword evidence="4" id="KW-0813">Transport</keyword>
<comment type="function">
    <text evidence="18">Necessary for copper homeostasis and likely functions as a copper exporter. Also required for full virulence.</text>
</comment>
<evidence type="ECO:0000256" key="5">
    <source>
        <dbReference type="ARBA" id="ARBA00022475"/>
    </source>
</evidence>
<dbReference type="Gene3D" id="3.40.50.1000">
    <property type="entry name" value="HAD superfamily/HAD-like"/>
    <property type="match status" value="1"/>
</dbReference>
<keyword evidence="5 20" id="KW-1003">Cell membrane</keyword>
<dbReference type="InterPro" id="IPR036412">
    <property type="entry name" value="HAD-like_sf"/>
</dbReference>
<dbReference type="FunFam" id="3.40.50.1000:FF:000144">
    <property type="entry name" value="copper-transporting ATPase 1 isoform X2"/>
    <property type="match status" value="1"/>
</dbReference>
<dbReference type="SFLD" id="SFLDG00002">
    <property type="entry name" value="C1.7:_P-type_atpase_like"/>
    <property type="match status" value="1"/>
</dbReference>
<evidence type="ECO:0000256" key="18">
    <source>
        <dbReference type="ARBA" id="ARBA00057500"/>
    </source>
</evidence>
<feature type="transmembrane region" description="Helical" evidence="20">
    <location>
        <begin position="536"/>
        <end position="558"/>
    </location>
</feature>
<keyword evidence="23" id="KW-0378">Hydrolase</keyword>
<organism evidence="23">
    <name type="scientific">uncultured Rubrobacteraceae bacterium</name>
    <dbReference type="NCBI Taxonomy" id="349277"/>
    <lineage>
        <taxon>Bacteria</taxon>
        <taxon>Bacillati</taxon>
        <taxon>Actinomycetota</taxon>
        <taxon>Rubrobacteria</taxon>
        <taxon>Rubrobacterales</taxon>
        <taxon>Rubrobacteraceae</taxon>
        <taxon>environmental samples</taxon>
    </lineage>
</organism>
<dbReference type="PANTHER" id="PTHR43520:SF8">
    <property type="entry name" value="P-TYPE CU(+) TRANSPORTER"/>
    <property type="match status" value="1"/>
</dbReference>